<name>A0A1G1ZTU0_9BACT</name>
<evidence type="ECO:0000313" key="3">
    <source>
        <dbReference type="Proteomes" id="UP000177690"/>
    </source>
</evidence>
<dbReference type="Pfam" id="PF07136">
    <property type="entry name" value="DUF1385"/>
    <property type="match status" value="1"/>
</dbReference>
<protein>
    <recommendedName>
        <fullName evidence="4">DUF1385 domain-containing protein</fullName>
    </recommendedName>
</protein>
<keyword evidence="1" id="KW-0812">Transmembrane</keyword>
<feature type="transmembrane region" description="Helical" evidence="1">
    <location>
        <begin position="147"/>
        <end position="168"/>
    </location>
</feature>
<proteinExistence type="predicted"/>
<accession>A0A1G1ZTU0</accession>
<evidence type="ECO:0000256" key="1">
    <source>
        <dbReference type="SAM" id="Phobius"/>
    </source>
</evidence>
<feature type="transmembrane region" description="Helical" evidence="1">
    <location>
        <begin position="174"/>
        <end position="194"/>
    </location>
</feature>
<dbReference type="EMBL" id="MHJL01000010">
    <property type="protein sequence ID" value="OGY67972.1"/>
    <property type="molecule type" value="Genomic_DNA"/>
</dbReference>
<dbReference type="STRING" id="1798409.A3I24_03180"/>
<comment type="caution">
    <text evidence="2">The sequence shown here is derived from an EMBL/GenBank/DDBJ whole genome shotgun (WGS) entry which is preliminary data.</text>
</comment>
<sequence length="241" mass="27483">MLNISGKSNPGKIGFYADNLISIAKYDFNNQRIEVSKLRFDYDVTMAQMNNLLDDEASRFKDKPWVQIAGCLFCSMAIFLSLWEPRIFFLAVSLLCFLLPFVLGIYCKRIGVSTWHGAEHKAIFAYSKWGTTDLDKIKKAPRVNRDCGAGILFAVVLPISLAGILFATVSDLPAFNALLFWTVVVFWAYSNCYINRRFIIFIWFSYLLQYFFTTQEPSDIELRTAQAALISLIELANENSL</sequence>
<dbReference type="Proteomes" id="UP000177690">
    <property type="component" value="Unassembled WGS sequence"/>
</dbReference>
<dbReference type="AlphaFoldDB" id="A0A1G1ZTU0"/>
<gene>
    <name evidence="2" type="ORF">A3I24_03180</name>
</gene>
<dbReference type="InterPro" id="IPR010787">
    <property type="entry name" value="DUF1385"/>
</dbReference>
<feature type="transmembrane region" description="Helical" evidence="1">
    <location>
        <begin position="65"/>
        <end position="82"/>
    </location>
</feature>
<organism evidence="2 3">
    <name type="scientific">Candidatus Harrisonbacteria bacterium RIFCSPLOWO2_02_FULL_41_13b</name>
    <dbReference type="NCBI Taxonomy" id="1798409"/>
    <lineage>
        <taxon>Bacteria</taxon>
        <taxon>Candidatus Harrisoniibacteriota</taxon>
    </lineage>
</organism>
<evidence type="ECO:0008006" key="4">
    <source>
        <dbReference type="Google" id="ProtNLM"/>
    </source>
</evidence>
<keyword evidence="1" id="KW-0472">Membrane</keyword>
<keyword evidence="1" id="KW-1133">Transmembrane helix</keyword>
<evidence type="ECO:0000313" key="2">
    <source>
        <dbReference type="EMBL" id="OGY67972.1"/>
    </source>
</evidence>
<reference evidence="2 3" key="1">
    <citation type="journal article" date="2016" name="Nat. Commun.">
        <title>Thousands of microbial genomes shed light on interconnected biogeochemical processes in an aquifer system.</title>
        <authorList>
            <person name="Anantharaman K."/>
            <person name="Brown C.T."/>
            <person name="Hug L.A."/>
            <person name="Sharon I."/>
            <person name="Castelle C.J."/>
            <person name="Probst A.J."/>
            <person name="Thomas B.C."/>
            <person name="Singh A."/>
            <person name="Wilkins M.J."/>
            <person name="Karaoz U."/>
            <person name="Brodie E.L."/>
            <person name="Williams K.H."/>
            <person name="Hubbard S.S."/>
            <person name="Banfield J.F."/>
        </authorList>
    </citation>
    <scope>NUCLEOTIDE SEQUENCE [LARGE SCALE GENOMIC DNA]</scope>
</reference>
<feature type="transmembrane region" description="Helical" evidence="1">
    <location>
        <begin position="88"/>
        <end position="107"/>
    </location>
</feature>